<protein>
    <submittedName>
        <fullName evidence="1">Uncharacterized protein</fullName>
    </submittedName>
</protein>
<evidence type="ECO:0000313" key="2">
    <source>
        <dbReference type="Proteomes" id="UP001163046"/>
    </source>
</evidence>
<name>A0A9W9YKW0_9CNID</name>
<dbReference type="SUPFAM" id="SSF48452">
    <property type="entry name" value="TPR-like"/>
    <property type="match status" value="1"/>
</dbReference>
<dbReference type="OrthoDB" id="5984926at2759"/>
<gene>
    <name evidence="1" type="ORF">OS493_026522</name>
</gene>
<dbReference type="Gene3D" id="1.25.40.10">
    <property type="entry name" value="Tetratricopeptide repeat domain"/>
    <property type="match status" value="1"/>
</dbReference>
<dbReference type="Proteomes" id="UP001163046">
    <property type="component" value="Unassembled WGS sequence"/>
</dbReference>
<proteinExistence type="predicted"/>
<comment type="caution">
    <text evidence="1">The sequence shown here is derived from an EMBL/GenBank/DDBJ whole genome shotgun (WGS) entry which is preliminary data.</text>
</comment>
<sequence>MLNIQEVEADSYAHDDVFKQVTKMICSPMPIIPKRGCLNTARYILVITELKDLQRVGDFVAHEQMVHKQIAFAVDPDMQASLQIERAMALYFQNKIKDAKIILKIVLKQEPNLKNPGILGGRALNLLTAIYKREGKYGHAMTCVERARTYLEDQDSPNDKAELHHSYGALITSMPAAKNPKTSRATKEEAYNTYEMAGHCTTIERFNEYVHVKMAALLLDSCANAVKTVTDRFPCKEDVIKAKKHLDLVEFREAADHKMPLGTRIKLLILRSDQYRCEENVATALKKAQEASDLVDQHCFKLEFDSAKKRIDILAAMLRQENEEWLNSELRSSNGYIADSESANSE</sequence>
<evidence type="ECO:0000313" key="1">
    <source>
        <dbReference type="EMBL" id="KAJ7356139.1"/>
    </source>
</evidence>
<organism evidence="1 2">
    <name type="scientific">Desmophyllum pertusum</name>
    <dbReference type="NCBI Taxonomy" id="174260"/>
    <lineage>
        <taxon>Eukaryota</taxon>
        <taxon>Metazoa</taxon>
        <taxon>Cnidaria</taxon>
        <taxon>Anthozoa</taxon>
        <taxon>Hexacorallia</taxon>
        <taxon>Scleractinia</taxon>
        <taxon>Caryophylliina</taxon>
        <taxon>Caryophylliidae</taxon>
        <taxon>Desmophyllum</taxon>
    </lineage>
</organism>
<keyword evidence="2" id="KW-1185">Reference proteome</keyword>
<dbReference type="InterPro" id="IPR011990">
    <property type="entry name" value="TPR-like_helical_dom_sf"/>
</dbReference>
<accession>A0A9W9YKW0</accession>
<dbReference type="EMBL" id="MU827324">
    <property type="protein sequence ID" value="KAJ7356139.1"/>
    <property type="molecule type" value="Genomic_DNA"/>
</dbReference>
<reference evidence="1" key="1">
    <citation type="submission" date="2023-01" db="EMBL/GenBank/DDBJ databases">
        <title>Genome assembly of the deep-sea coral Lophelia pertusa.</title>
        <authorList>
            <person name="Herrera S."/>
            <person name="Cordes E."/>
        </authorList>
    </citation>
    <scope>NUCLEOTIDE SEQUENCE</scope>
    <source>
        <strain evidence="1">USNM1676648</strain>
        <tissue evidence="1">Polyp</tissue>
    </source>
</reference>
<dbReference type="AlphaFoldDB" id="A0A9W9YKW0"/>